<dbReference type="OrthoDB" id="3650955at2759"/>
<feature type="compositionally biased region" description="Basic and acidic residues" evidence="1">
    <location>
        <begin position="137"/>
        <end position="146"/>
    </location>
</feature>
<feature type="compositionally biased region" description="Basic and acidic residues" evidence="1">
    <location>
        <begin position="494"/>
        <end position="527"/>
    </location>
</feature>
<feature type="region of interest" description="Disordered" evidence="1">
    <location>
        <begin position="346"/>
        <end position="554"/>
    </location>
</feature>
<accession>A0A6J3M9J3</accession>
<reference evidence="3" key="3">
    <citation type="submission" date="2025-08" db="UniProtKB">
        <authorList>
            <consortium name="RefSeq"/>
        </authorList>
    </citation>
    <scope>IDENTIFICATION</scope>
    <source>
        <strain evidence="3">CBS 342.82</strain>
    </source>
</reference>
<feature type="compositionally biased region" description="Polar residues" evidence="1">
    <location>
        <begin position="10"/>
        <end position="19"/>
    </location>
</feature>
<feature type="region of interest" description="Disordered" evidence="1">
    <location>
        <begin position="306"/>
        <end position="327"/>
    </location>
</feature>
<dbReference type="Proteomes" id="UP000504637">
    <property type="component" value="Unplaced"/>
</dbReference>
<evidence type="ECO:0000313" key="3">
    <source>
        <dbReference type="RefSeq" id="XP_033461757.1"/>
    </source>
</evidence>
<feature type="compositionally biased region" description="Low complexity" evidence="1">
    <location>
        <begin position="404"/>
        <end position="415"/>
    </location>
</feature>
<keyword evidence="2" id="KW-1185">Reference proteome</keyword>
<reference evidence="3" key="1">
    <citation type="submission" date="2020-01" db="EMBL/GenBank/DDBJ databases">
        <authorList>
            <consortium name="DOE Joint Genome Institute"/>
            <person name="Haridas S."/>
            <person name="Albert R."/>
            <person name="Binder M."/>
            <person name="Bloem J."/>
            <person name="Labutti K."/>
            <person name="Salamov A."/>
            <person name="Andreopoulos B."/>
            <person name="Baker S.E."/>
            <person name="Barry K."/>
            <person name="Bills G."/>
            <person name="Bluhm B.H."/>
            <person name="Cannon C."/>
            <person name="Castanera R."/>
            <person name="Culley D.E."/>
            <person name="Daum C."/>
            <person name="Ezra D."/>
            <person name="Gonzalez J.B."/>
            <person name="Henrissat B."/>
            <person name="Kuo A."/>
            <person name="Liang C."/>
            <person name="Lipzen A."/>
            <person name="Lutzoni F."/>
            <person name="Magnuson J."/>
            <person name="Mondo S."/>
            <person name="Nolan M."/>
            <person name="Ohm R."/>
            <person name="Pangilinan J."/>
            <person name="Park H.-J."/>
            <person name="Ramirez L."/>
            <person name="Alfaro M."/>
            <person name="Sun H."/>
            <person name="Tritt A."/>
            <person name="Yoshinaga Y."/>
            <person name="Zwiers L.-H."/>
            <person name="Turgeon B.G."/>
            <person name="Goodwin S.B."/>
            <person name="Spatafora J.W."/>
            <person name="Crous P.W."/>
            <person name="Grigoriev I.V."/>
        </authorList>
    </citation>
    <scope>NUCLEOTIDE SEQUENCE</scope>
    <source>
        <strain evidence="3">CBS 342.82</strain>
    </source>
</reference>
<evidence type="ECO:0000313" key="2">
    <source>
        <dbReference type="Proteomes" id="UP000504637"/>
    </source>
</evidence>
<organism evidence="3">
    <name type="scientific">Dissoconium aciculare CBS 342.82</name>
    <dbReference type="NCBI Taxonomy" id="1314786"/>
    <lineage>
        <taxon>Eukaryota</taxon>
        <taxon>Fungi</taxon>
        <taxon>Dikarya</taxon>
        <taxon>Ascomycota</taxon>
        <taxon>Pezizomycotina</taxon>
        <taxon>Dothideomycetes</taxon>
        <taxon>Dothideomycetidae</taxon>
        <taxon>Mycosphaerellales</taxon>
        <taxon>Dissoconiaceae</taxon>
        <taxon>Dissoconium</taxon>
    </lineage>
</organism>
<protein>
    <submittedName>
        <fullName evidence="3">Uncharacterized protein</fullName>
    </submittedName>
</protein>
<reference evidence="3" key="2">
    <citation type="submission" date="2020-04" db="EMBL/GenBank/DDBJ databases">
        <authorList>
            <consortium name="NCBI Genome Project"/>
        </authorList>
    </citation>
    <scope>NUCLEOTIDE SEQUENCE</scope>
    <source>
        <strain evidence="3">CBS 342.82</strain>
    </source>
</reference>
<feature type="compositionally biased region" description="Low complexity" evidence="1">
    <location>
        <begin position="468"/>
        <end position="482"/>
    </location>
</feature>
<feature type="compositionally biased region" description="Polar residues" evidence="1">
    <location>
        <begin position="166"/>
        <end position="194"/>
    </location>
</feature>
<dbReference type="GeneID" id="54360849"/>
<sequence length="568" mass="62553">MVSTRHRPSLDNNLNGSRSPSHKNGERGEEEENPAVRRIKQKLAIDATSSLGGSQTAPAERTKKKVLGTYTFRGAVYELDENTPLEWIESYGSKKEEKRSRKEAGAVAEADGPSRKRRRRTDSVLVEDKGGKKRRRLSEQVDDQRAKSPPAPTSPAGKKSARRKTWSSSRQRQKTSVARPSQESKGDAPSTNQLVVEEQEDHSYQSDNDSVASDIRHGRNQYTSLAREITRSRIEARSKNYAIEMLSSADLEAFAAARQKSAIGRLARNLLEMSKLNGRVAKLQDRYAKRKEKGDFEKVLKLARERVKTSERASNGDGVSARPQATAEQRVGFLQNDDRTVFQIGHEGLPSSVARTTPPSSIPGLDGSDDRDKLPTISGGAPPYAIQQRTPDVASRRQDTPLDASISSSHQHQSAGPSPDVAYNADVTSSKMSKAPEPRSTPLPTRSSFVALVTNPTPAAPDSIPAKPSQTTSPPTHRPPTSAGMRVSTTLQAEHADHLRPRHVSPHDAKEVLRAQRPFSRDFRDDADGGGGGGEGNFSDAQRQYRARQKERERRAMEMWALVDKRNG</sequence>
<dbReference type="RefSeq" id="XP_033461757.1">
    <property type="nucleotide sequence ID" value="XM_033603049.1"/>
</dbReference>
<feature type="compositionally biased region" description="Polar residues" evidence="1">
    <location>
        <begin position="47"/>
        <end position="57"/>
    </location>
</feature>
<proteinExistence type="predicted"/>
<feature type="region of interest" description="Disordered" evidence="1">
    <location>
        <begin position="83"/>
        <end position="222"/>
    </location>
</feature>
<evidence type="ECO:0000256" key="1">
    <source>
        <dbReference type="SAM" id="MobiDB-lite"/>
    </source>
</evidence>
<name>A0A6J3M9J3_9PEZI</name>
<gene>
    <name evidence="3" type="ORF">K489DRAFT_369565</name>
</gene>
<feature type="region of interest" description="Disordered" evidence="1">
    <location>
        <begin position="1"/>
        <end position="63"/>
    </location>
</feature>
<feature type="compositionally biased region" description="Basic and acidic residues" evidence="1">
    <location>
        <begin position="92"/>
        <end position="104"/>
    </location>
</feature>
<dbReference type="AlphaFoldDB" id="A0A6J3M9J3"/>